<dbReference type="GO" id="GO:0004582">
    <property type="term" value="F:dolichyl-phosphate beta-D-mannosyltransferase activity"/>
    <property type="evidence" value="ECO:0007669"/>
    <property type="project" value="InterPro"/>
</dbReference>
<evidence type="ECO:0000256" key="1">
    <source>
        <dbReference type="ARBA" id="ARBA00006739"/>
    </source>
</evidence>
<comment type="similarity">
    <text evidence="1">Belongs to the glycosyltransferase 2 family.</text>
</comment>
<dbReference type="InterPro" id="IPR029044">
    <property type="entry name" value="Nucleotide-diphossugar_trans"/>
</dbReference>
<evidence type="ECO:0000313" key="6">
    <source>
        <dbReference type="Proteomes" id="UP000315525"/>
    </source>
</evidence>
<dbReference type="InterPro" id="IPR039528">
    <property type="entry name" value="DPM1-like"/>
</dbReference>
<keyword evidence="2" id="KW-0328">Glycosyltransferase</keyword>
<dbReference type="GO" id="GO:0016020">
    <property type="term" value="C:membrane"/>
    <property type="evidence" value="ECO:0007669"/>
    <property type="project" value="GOC"/>
</dbReference>
<dbReference type="Pfam" id="PF00535">
    <property type="entry name" value="Glycos_transf_2"/>
    <property type="match status" value="1"/>
</dbReference>
<dbReference type="Proteomes" id="UP000315525">
    <property type="component" value="Unassembled WGS sequence"/>
</dbReference>
<accession>A0A523UY22</accession>
<gene>
    <name evidence="5" type="ORF">E3J62_01580</name>
</gene>
<dbReference type="EMBL" id="SOJN01000022">
    <property type="protein sequence ID" value="TET47400.1"/>
    <property type="molecule type" value="Genomic_DNA"/>
</dbReference>
<protein>
    <submittedName>
        <fullName evidence="5">Polyprenol monophosphomannose synthase</fullName>
    </submittedName>
</protein>
<evidence type="ECO:0000259" key="4">
    <source>
        <dbReference type="Pfam" id="PF00535"/>
    </source>
</evidence>
<feature type="domain" description="Glycosyltransferase 2-like" evidence="4">
    <location>
        <begin position="5"/>
        <end position="168"/>
    </location>
</feature>
<dbReference type="PANTHER" id="PTHR43398">
    <property type="entry name" value="DOLICHOL-PHOSPHATE MANNOSYLTRANSFERASE SUBUNIT 1"/>
    <property type="match status" value="1"/>
</dbReference>
<dbReference type="CDD" id="cd06442">
    <property type="entry name" value="DPM1_like"/>
    <property type="match status" value="1"/>
</dbReference>
<dbReference type="PANTHER" id="PTHR43398:SF1">
    <property type="entry name" value="DOLICHOL-PHOSPHATE MANNOSYLTRANSFERASE SUBUNIT 1"/>
    <property type="match status" value="1"/>
</dbReference>
<name>A0A523UY22_UNCT6</name>
<proteinExistence type="inferred from homology"/>
<dbReference type="GO" id="GO:0009247">
    <property type="term" value="P:glycolipid biosynthetic process"/>
    <property type="evidence" value="ECO:0007669"/>
    <property type="project" value="TreeGrafter"/>
</dbReference>
<comment type="caution">
    <text evidence="5">The sequence shown here is derived from an EMBL/GenBank/DDBJ whole genome shotgun (WGS) entry which is preliminary data.</text>
</comment>
<dbReference type="InterPro" id="IPR001173">
    <property type="entry name" value="Glyco_trans_2-like"/>
</dbReference>
<evidence type="ECO:0000313" key="5">
    <source>
        <dbReference type="EMBL" id="TET47400.1"/>
    </source>
</evidence>
<organism evidence="5 6">
    <name type="scientific">candidate division TA06 bacterium</name>
    <dbReference type="NCBI Taxonomy" id="2250710"/>
    <lineage>
        <taxon>Bacteria</taxon>
        <taxon>Bacteria division TA06</taxon>
    </lineage>
</organism>
<dbReference type="SUPFAM" id="SSF53448">
    <property type="entry name" value="Nucleotide-diphospho-sugar transferases"/>
    <property type="match status" value="1"/>
</dbReference>
<dbReference type="Gene3D" id="3.90.550.10">
    <property type="entry name" value="Spore Coat Polysaccharide Biosynthesis Protein SpsA, Chain A"/>
    <property type="match status" value="1"/>
</dbReference>
<dbReference type="FunFam" id="3.90.550.10:FF:000122">
    <property type="entry name" value="Dolichol-phosphate mannosyltransferase subunit 1"/>
    <property type="match status" value="1"/>
</dbReference>
<keyword evidence="3" id="KW-0808">Transferase</keyword>
<reference evidence="5 6" key="1">
    <citation type="submission" date="2019-03" db="EMBL/GenBank/DDBJ databases">
        <title>Metabolic potential of uncultured bacteria and archaea associated with petroleum seepage in deep-sea sediments.</title>
        <authorList>
            <person name="Dong X."/>
            <person name="Hubert C."/>
        </authorList>
    </citation>
    <scope>NUCLEOTIDE SEQUENCE [LARGE SCALE GENOMIC DNA]</scope>
    <source>
        <strain evidence="5">E44_bin18</strain>
    </source>
</reference>
<dbReference type="AlphaFoldDB" id="A0A523UY22"/>
<evidence type="ECO:0000256" key="3">
    <source>
        <dbReference type="ARBA" id="ARBA00022679"/>
    </source>
</evidence>
<sequence length="237" mass="27015">MKALVVMPTYNEADNIAEMVSQVLSQDPSIEVLIIDDNSPDGTGEMAEKLAARDSRVHVFHRKEKLGLGSAYVAGFKYALKEGYDYIFEMDSDFSHDPKEIGNFLKNMEEYDLVIGSRYVSGVSVINWPMSRLLLSYSANMYARIVVGAPIRDLTGGFKCFRRNVLEAIDLNKVHSDGYAFQIEINYKAYRKGFRVKEIPIIFVERRAGESKMSKKIIGEAFFLVYRLRILSLLRKL</sequence>
<evidence type="ECO:0000256" key="2">
    <source>
        <dbReference type="ARBA" id="ARBA00022676"/>
    </source>
</evidence>